<reference evidence="2 3" key="1">
    <citation type="submission" date="2019-06" db="EMBL/GenBank/DDBJ databases">
        <title>Thermomonas aquatica sp. nov., isolated from an industrial wastewater treatment plant.</title>
        <authorList>
            <person name="Jeon J.H."/>
            <person name="Park D.-S."/>
        </authorList>
    </citation>
    <scope>NUCLEOTIDE SEQUENCE [LARGE SCALE GENOMIC DNA]</scope>
    <source>
        <strain evidence="2 3">SY21</strain>
    </source>
</reference>
<dbReference type="NCBIfam" id="NF038065">
    <property type="entry name" value="Pr6Pr"/>
    <property type="match status" value="1"/>
</dbReference>
<feature type="transmembrane region" description="Helical" evidence="1">
    <location>
        <begin position="41"/>
        <end position="60"/>
    </location>
</feature>
<dbReference type="OrthoDB" id="9809977at2"/>
<keyword evidence="3" id="KW-1185">Reference proteome</keyword>
<name>A0A5B7ZPI7_9GAMM</name>
<dbReference type="EMBL" id="CP040871">
    <property type="protein sequence ID" value="QDA56828.1"/>
    <property type="molecule type" value="Genomic_DNA"/>
</dbReference>
<evidence type="ECO:0000313" key="3">
    <source>
        <dbReference type="Proteomes" id="UP000308149"/>
    </source>
</evidence>
<dbReference type="RefSeq" id="WP_139715880.1">
    <property type="nucleotide sequence ID" value="NZ_CP040871.1"/>
</dbReference>
<dbReference type="Proteomes" id="UP000308149">
    <property type="component" value="Chromosome"/>
</dbReference>
<dbReference type="InterPro" id="IPR049713">
    <property type="entry name" value="Pr6Pr-like"/>
</dbReference>
<feature type="transmembrane region" description="Helical" evidence="1">
    <location>
        <begin position="175"/>
        <end position="193"/>
    </location>
</feature>
<accession>A0A5B7ZPI7</accession>
<evidence type="ECO:0000313" key="2">
    <source>
        <dbReference type="EMBL" id="QDA56828.1"/>
    </source>
</evidence>
<feature type="transmembrane region" description="Helical" evidence="1">
    <location>
        <begin position="104"/>
        <end position="125"/>
    </location>
</feature>
<keyword evidence="1" id="KW-1133">Transmembrane helix</keyword>
<gene>
    <name evidence="2" type="ORF">FHQ07_05595</name>
</gene>
<organism evidence="2 3">
    <name type="scientific">Thermomonas aquatica</name>
    <dbReference type="NCBI Taxonomy" id="2202149"/>
    <lineage>
        <taxon>Bacteria</taxon>
        <taxon>Pseudomonadati</taxon>
        <taxon>Pseudomonadota</taxon>
        <taxon>Gammaproteobacteria</taxon>
        <taxon>Lysobacterales</taxon>
        <taxon>Lysobacteraceae</taxon>
        <taxon>Thermomonas</taxon>
    </lineage>
</organism>
<sequence>MNPRFAAASLAGLAWTALLLQLFLTLRLSIANGNGAVHGLWLYFAYFTVLSNLLVALVASRGALSADGGIDAPWRGAAVTAIVLVGLGYHLLLRNIWNPQGAQWLADVLLHYTVPLAALLWWLALPPCKRIDATAPLRWLLWPAAYSLYALVRGAASGFYPYPFIDATALGMPRVLLNAAGLLLVYVLAGYLLRALAHWRRRAG</sequence>
<keyword evidence="1" id="KW-0472">Membrane</keyword>
<feature type="transmembrane region" description="Helical" evidence="1">
    <location>
        <begin position="72"/>
        <end position="92"/>
    </location>
</feature>
<dbReference type="KEGG" id="thes:FHQ07_05595"/>
<feature type="transmembrane region" description="Helical" evidence="1">
    <location>
        <begin position="137"/>
        <end position="155"/>
    </location>
</feature>
<evidence type="ECO:0000256" key="1">
    <source>
        <dbReference type="SAM" id="Phobius"/>
    </source>
</evidence>
<evidence type="ECO:0008006" key="4">
    <source>
        <dbReference type="Google" id="ProtNLM"/>
    </source>
</evidence>
<dbReference type="AlphaFoldDB" id="A0A5B7ZPI7"/>
<protein>
    <recommendedName>
        <fullName evidence="4">Pr6Pr family membrane protein</fullName>
    </recommendedName>
</protein>
<keyword evidence="1" id="KW-0812">Transmembrane</keyword>
<proteinExistence type="predicted"/>